<keyword evidence="9" id="KW-0067">ATP-binding</keyword>
<dbReference type="Pfam" id="PF03129">
    <property type="entry name" value="HGTP_anticodon"/>
    <property type="match status" value="1"/>
</dbReference>
<evidence type="ECO:0000256" key="13">
    <source>
        <dbReference type="ARBA" id="ARBA00051967"/>
    </source>
</evidence>
<dbReference type="PANTHER" id="PTHR10745:SF0">
    <property type="entry name" value="GLYCINE--TRNA LIGASE"/>
    <property type="match status" value="1"/>
</dbReference>
<dbReference type="InterPro" id="IPR045864">
    <property type="entry name" value="aa-tRNA-synth_II/BPL/LPL"/>
</dbReference>
<keyword evidence="7" id="KW-0808">Transferase</keyword>
<evidence type="ECO:0000256" key="10">
    <source>
        <dbReference type="ARBA" id="ARBA00022917"/>
    </source>
</evidence>
<dbReference type="PRINTS" id="PR01043">
    <property type="entry name" value="TRNASYNTHGLY"/>
</dbReference>
<evidence type="ECO:0000313" key="17">
    <source>
        <dbReference type="Proteomes" id="UP000189911"/>
    </source>
</evidence>
<keyword evidence="10" id="KW-0648">Protein biosynthesis</keyword>
<comment type="similarity">
    <text evidence="2">Belongs to the class-II aminoacyl-tRNA synthetase family.</text>
</comment>
<evidence type="ECO:0000256" key="1">
    <source>
        <dbReference type="ARBA" id="ARBA00004496"/>
    </source>
</evidence>
<dbReference type="SUPFAM" id="SSF52954">
    <property type="entry name" value="Class II aaRS ABD-related"/>
    <property type="match status" value="1"/>
</dbReference>
<evidence type="ECO:0000259" key="15">
    <source>
        <dbReference type="PROSITE" id="PS50862"/>
    </source>
</evidence>
<keyword evidence="8" id="KW-0547">Nucleotide-binding</keyword>
<dbReference type="OrthoDB" id="57698at2759"/>
<keyword evidence="11" id="KW-0030">Aminoacyl-tRNA synthetase</keyword>
<evidence type="ECO:0000256" key="7">
    <source>
        <dbReference type="ARBA" id="ARBA00022679"/>
    </source>
</evidence>
<dbReference type="SUPFAM" id="SSF55681">
    <property type="entry name" value="Class II aaRS and biotin synthetases"/>
    <property type="match status" value="1"/>
</dbReference>
<keyword evidence="6" id="KW-0436">Ligase</keyword>
<dbReference type="FunFam" id="3.30.930.10:FF:000010">
    <property type="entry name" value="Glycyl-tRNA synthetase 1"/>
    <property type="match status" value="1"/>
</dbReference>
<evidence type="ECO:0000313" key="16">
    <source>
        <dbReference type="EMBL" id="SCV04558.1"/>
    </source>
</evidence>
<evidence type="ECO:0000256" key="8">
    <source>
        <dbReference type="ARBA" id="ARBA00022741"/>
    </source>
</evidence>
<dbReference type="GO" id="GO:0070150">
    <property type="term" value="P:mitochondrial glycyl-tRNA aminoacylation"/>
    <property type="evidence" value="ECO:0007669"/>
    <property type="project" value="TreeGrafter"/>
</dbReference>
<dbReference type="InterPro" id="IPR027031">
    <property type="entry name" value="Gly-tRNA_synthase/POLG2"/>
</dbReference>
<dbReference type="InterPro" id="IPR004154">
    <property type="entry name" value="Anticodon-bd"/>
</dbReference>
<dbReference type="FunFam" id="3.30.40.230:FF:000002">
    <property type="entry name" value="Glycyl-tRNA synthetase 1"/>
    <property type="match status" value="1"/>
</dbReference>
<dbReference type="InterPro" id="IPR006195">
    <property type="entry name" value="aa-tRNA-synth_II"/>
</dbReference>
<comment type="subunit">
    <text evidence="3">Homodimer.</text>
</comment>
<keyword evidence="17" id="KW-1185">Reference proteome</keyword>
<dbReference type="PROSITE" id="PS50862">
    <property type="entry name" value="AA_TRNA_LIGASE_II"/>
    <property type="match status" value="1"/>
</dbReference>
<gene>
    <name evidence="16" type="ORF">LANO_0G10946G</name>
</gene>
<dbReference type="NCBIfam" id="NF003211">
    <property type="entry name" value="PRK04173.1"/>
    <property type="match status" value="1"/>
</dbReference>
<comment type="catalytic activity">
    <reaction evidence="13">
        <text>2 ATP + H(+) = P(1),P(4)-bis(5'-adenosyl) tetraphosphate + diphosphate</text>
        <dbReference type="Rhea" id="RHEA:34935"/>
        <dbReference type="ChEBI" id="CHEBI:15378"/>
        <dbReference type="ChEBI" id="CHEBI:30616"/>
        <dbReference type="ChEBI" id="CHEBI:33019"/>
        <dbReference type="ChEBI" id="CHEBI:58141"/>
    </reaction>
</comment>
<dbReference type="CDD" id="cd00774">
    <property type="entry name" value="GlyRS-like_core"/>
    <property type="match status" value="1"/>
</dbReference>
<evidence type="ECO:0000256" key="2">
    <source>
        <dbReference type="ARBA" id="ARBA00008226"/>
    </source>
</evidence>
<dbReference type="Gene3D" id="3.40.50.800">
    <property type="entry name" value="Anticodon-binding domain"/>
    <property type="match status" value="1"/>
</dbReference>
<proteinExistence type="inferred from homology"/>
<dbReference type="InterPro" id="IPR036621">
    <property type="entry name" value="Anticodon-bd_dom_sf"/>
</dbReference>
<evidence type="ECO:0000256" key="11">
    <source>
        <dbReference type="ARBA" id="ARBA00023146"/>
    </source>
</evidence>
<comment type="function">
    <text evidence="14">Catalyzes the ATP-dependent ligation of glycine to the 3'-end of its cognate tRNA, via the formation of an aminoacyl-adenylate intermediate (Gly-AMP). Also produces diadenosine tetraphosphate (Ap4A), a universal pleiotropic signaling molecule needed for cell regulation pathways, by direct condensation of 2 ATPs. Thereby, may play a special role in Ap4A homeostasis.</text>
</comment>
<dbReference type="Proteomes" id="UP000189911">
    <property type="component" value="Chromosome G"/>
</dbReference>
<evidence type="ECO:0000256" key="4">
    <source>
        <dbReference type="ARBA" id="ARBA00012829"/>
    </source>
</evidence>
<keyword evidence="5" id="KW-0963">Cytoplasm</keyword>
<dbReference type="Gene3D" id="3.30.930.10">
    <property type="entry name" value="Bira Bifunctional Protein, Domain 2"/>
    <property type="match status" value="3"/>
</dbReference>
<dbReference type="GO" id="GO:0005524">
    <property type="term" value="F:ATP binding"/>
    <property type="evidence" value="ECO:0007669"/>
    <property type="project" value="UniProtKB-KW"/>
</dbReference>
<dbReference type="InterPro" id="IPR033731">
    <property type="entry name" value="GlyRS-like_core"/>
</dbReference>
<evidence type="ECO:0000256" key="6">
    <source>
        <dbReference type="ARBA" id="ARBA00022598"/>
    </source>
</evidence>
<dbReference type="GO" id="GO:0016740">
    <property type="term" value="F:transferase activity"/>
    <property type="evidence" value="ECO:0007669"/>
    <property type="project" value="UniProtKB-KW"/>
</dbReference>
<accession>A0A1G4KJF3</accession>
<organism evidence="16 17">
    <name type="scientific">Lachancea nothofagi CBS 11611</name>
    <dbReference type="NCBI Taxonomy" id="1266666"/>
    <lineage>
        <taxon>Eukaryota</taxon>
        <taxon>Fungi</taxon>
        <taxon>Dikarya</taxon>
        <taxon>Ascomycota</taxon>
        <taxon>Saccharomycotina</taxon>
        <taxon>Saccharomycetes</taxon>
        <taxon>Saccharomycetales</taxon>
        <taxon>Saccharomycetaceae</taxon>
        <taxon>Lachancea</taxon>
    </lineage>
</organism>
<name>A0A1G4KJF3_9SACH</name>
<dbReference type="FunFam" id="3.30.720.200:FF:000001">
    <property type="entry name" value="Glycine--tRNA ligase 2"/>
    <property type="match status" value="1"/>
</dbReference>
<evidence type="ECO:0000256" key="5">
    <source>
        <dbReference type="ARBA" id="ARBA00022490"/>
    </source>
</evidence>
<evidence type="ECO:0000256" key="12">
    <source>
        <dbReference type="ARBA" id="ARBA00030057"/>
    </source>
</evidence>
<sequence length="661" mass="74604">MSVEEISQARSTVPFSRETLESVLKRRFFFAPSFELYGGVSGLYDYGPPGCAFQANIVDAWRKHFILEEDMLEVDCTMLTPHEVLKTSGHVDKFSDWMCRDLKTGEIFRADHLVEEVLESRLKGNQEARGLVKDANANAQDDADKKKRKKKVKEIKAVKLDDEVVKEFEEVLAKIDGYSGQELGELMVKYSIGNPVSGEALEAPKAFNLMFETAIGPSGQIKGYLRPETAQGQFLNFNKLLEFNNHKAPFASASIGKSFRNEISPRSGLLRVREFLMAEIEHFVDPLKKTHPRFEEVKDVKLKFLPREVQQSGSTIPVESTIGDAVATKMVDNETLGYFIARIYMFLTTIGVDPTKLRFRQHMANEMAHYAADCWDAELKTSYGWIECVGCADRSAYDLTVHANRTKEKLVVRQKLEEPVQVTKWEIELTKKLFGPKFRKDAPKVESFLLSLTQEELESKAKDLKDAGKIVFSIDGIDGQIELDSKFLSIEQITRTEHVREFVPNVIEPSFGIGRIIYSIFEHSFWSRPEDTARSVLSFPPSVAPTKVLLVPLSNHADLTATTQEVSKVFRKEKIPFKVDDSGVSIGKRYARNDELGTPFGVTIDFDSAKDGTVTLRERDSTKQVRGSVEDVVKAIREITYNGVSWEEGTKSLEPFASQTD</sequence>
<reference evidence="17" key="1">
    <citation type="submission" date="2016-03" db="EMBL/GenBank/DDBJ databases">
        <authorList>
            <person name="Devillers Hugo."/>
        </authorList>
    </citation>
    <scope>NUCLEOTIDE SEQUENCE [LARGE SCALE GENOMIC DNA]</scope>
</reference>
<protein>
    <recommendedName>
        <fullName evidence="4">glycine--tRNA ligase</fullName>
        <ecNumber evidence="4">6.1.1.14</ecNumber>
    </recommendedName>
    <alternativeName>
        <fullName evidence="12">Diadenosine tetraphosphate synthetase</fullName>
    </alternativeName>
</protein>
<dbReference type="CDD" id="cd00858">
    <property type="entry name" value="GlyRS_anticodon"/>
    <property type="match status" value="1"/>
</dbReference>
<dbReference type="FunFam" id="3.30.930.10:FF:000158">
    <property type="entry name" value="Glycyl-tRNA synthetase"/>
    <property type="match status" value="1"/>
</dbReference>
<evidence type="ECO:0000256" key="14">
    <source>
        <dbReference type="ARBA" id="ARBA00058014"/>
    </source>
</evidence>
<dbReference type="InterPro" id="IPR002315">
    <property type="entry name" value="tRNA-synt_gly"/>
</dbReference>
<dbReference type="AlphaFoldDB" id="A0A1G4KJF3"/>
<evidence type="ECO:0000256" key="9">
    <source>
        <dbReference type="ARBA" id="ARBA00022840"/>
    </source>
</evidence>
<dbReference type="PANTHER" id="PTHR10745">
    <property type="entry name" value="GLYCYL-TRNA SYNTHETASE/DNA POLYMERASE SUBUNIT GAMMA-2"/>
    <property type="match status" value="1"/>
</dbReference>
<dbReference type="EC" id="6.1.1.14" evidence="4"/>
<evidence type="ECO:0000256" key="3">
    <source>
        <dbReference type="ARBA" id="ARBA00011738"/>
    </source>
</evidence>
<dbReference type="GO" id="GO:0005739">
    <property type="term" value="C:mitochondrion"/>
    <property type="evidence" value="ECO:0007669"/>
    <property type="project" value="TreeGrafter"/>
</dbReference>
<dbReference type="GO" id="GO:0004820">
    <property type="term" value="F:glycine-tRNA ligase activity"/>
    <property type="evidence" value="ECO:0007669"/>
    <property type="project" value="UniProtKB-EC"/>
</dbReference>
<dbReference type="NCBIfam" id="TIGR00389">
    <property type="entry name" value="glyS_dimeric"/>
    <property type="match status" value="1"/>
</dbReference>
<comment type="subcellular location">
    <subcellularLocation>
        <location evidence="1">Cytoplasm</location>
    </subcellularLocation>
</comment>
<feature type="domain" description="Aminoacyl-transfer RNA synthetases class-II family profile" evidence="15">
    <location>
        <begin position="181"/>
        <end position="529"/>
    </location>
</feature>
<dbReference type="Gene3D" id="3.30.40.230">
    <property type="match status" value="2"/>
</dbReference>
<dbReference type="EMBL" id="LT598453">
    <property type="protein sequence ID" value="SCV04558.1"/>
    <property type="molecule type" value="Genomic_DNA"/>
</dbReference>
<dbReference type="FunFam" id="3.40.50.800:FF:000004">
    <property type="entry name" value="Glycine--tRNA ligase 2"/>
    <property type="match status" value="1"/>
</dbReference>